<evidence type="ECO:0000256" key="1">
    <source>
        <dbReference type="SAM" id="MobiDB-lite"/>
    </source>
</evidence>
<gene>
    <name evidence="3" type="primary">20350240</name>
    <name evidence="2" type="ORF">GGTG_09782</name>
</gene>
<dbReference type="EMBL" id="GL385399">
    <property type="protein sequence ID" value="EJT72931.1"/>
    <property type="molecule type" value="Genomic_DNA"/>
</dbReference>
<reference evidence="3" key="5">
    <citation type="submission" date="2018-04" db="UniProtKB">
        <authorList>
            <consortium name="EnsemblFungi"/>
        </authorList>
    </citation>
    <scope>IDENTIFICATION</scope>
    <source>
        <strain evidence="3">R3-111a-1</strain>
    </source>
</reference>
<dbReference type="RefSeq" id="XP_009225905.1">
    <property type="nucleotide sequence ID" value="XM_009227641.1"/>
</dbReference>
<name>J3P8E8_GAET3</name>
<proteinExistence type="predicted"/>
<dbReference type="HOGENOM" id="CLU_2263953_0_0_1"/>
<reference evidence="2" key="2">
    <citation type="submission" date="2010-07" db="EMBL/GenBank/DDBJ databases">
        <authorList>
            <consortium name="The Broad Institute Genome Sequencing Platform"/>
            <consortium name="Broad Institute Genome Sequencing Center for Infectious Disease"/>
            <person name="Ma L.-J."/>
            <person name="Dead R."/>
            <person name="Young S."/>
            <person name="Zeng Q."/>
            <person name="Koehrsen M."/>
            <person name="Alvarado L."/>
            <person name="Berlin A."/>
            <person name="Chapman S.B."/>
            <person name="Chen Z."/>
            <person name="Freedman E."/>
            <person name="Gellesch M."/>
            <person name="Goldberg J."/>
            <person name="Griggs A."/>
            <person name="Gujja S."/>
            <person name="Heilman E.R."/>
            <person name="Heiman D."/>
            <person name="Hepburn T."/>
            <person name="Howarth C."/>
            <person name="Jen D."/>
            <person name="Larson L."/>
            <person name="Mehta T."/>
            <person name="Neiman D."/>
            <person name="Pearson M."/>
            <person name="Roberts A."/>
            <person name="Saif S."/>
            <person name="Shea T."/>
            <person name="Shenoy N."/>
            <person name="Sisk P."/>
            <person name="Stolte C."/>
            <person name="Sykes S."/>
            <person name="Walk T."/>
            <person name="White J."/>
            <person name="Yandava C."/>
            <person name="Haas B."/>
            <person name="Nusbaum C."/>
            <person name="Birren B."/>
        </authorList>
    </citation>
    <scope>NUCLEOTIDE SEQUENCE</scope>
    <source>
        <strain evidence="2">R3-111a-1</strain>
    </source>
</reference>
<reference evidence="4" key="1">
    <citation type="submission" date="2010-07" db="EMBL/GenBank/DDBJ databases">
        <title>The genome sequence of Gaeumannomyces graminis var. tritici strain R3-111a-1.</title>
        <authorList>
            <consortium name="The Broad Institute Genome Sequencing Platform"/>
            <person name="Ma L.-J."/>
            <person name="Dead R."/>
            <person name="Young S."/>
            <person name="Zeng Q."/>
            <person name="Koehrsen M."/>
            <person name="Alvarado L."/>
            <person name="Berlin A."/>
            <person name="Chapman S.B."/>
            <person name="Chen Z."/>
            <person name="Freedman E."/>
            <person name="Gellesch M."/>
            <person name="Goldberg J."/>
            <person name="Griggs A."/>
            <person name="Gujja S."/>
            <person name="Heilman E.R."/>
            <person name="Heiman D."/>
            <person name="Hepburn T."/>
            <person name="Howarth C."/>
            <person name="Jen D."/>
            <person name="Larson L."/>
            <person name="Mehta T."/>
            <person name="Neiman D."/>
            <person name="Pearson M."/>
            <person name="Roberts A."/>
            <person name="Saif S."/>
            <person name="Shea T."/>
            <person name="Shenoy N."/>
            <person name="Sisk P."/>
            <person name="Stolte C."/>
            <person name="Sykes S."/>
            <person name="Walk T."/>
            <person name="White J."/>
            <person name="Yandava C."/>
            <person name="Haas B."/>
            <person name="Nusbaum C."/>
            <person name="Birren B."/>
        </authorList>
    </citation>
    <scope>NUCLEOTIDE SEQUENCE [LARGE SCALE GENOMIC DNA]</scope>
    <source>
        <strain evidence="4">R3-111a-1</strain>
    </source>
</reference>
<dbReference type="AlphaFoldDB" id="J3P8E8"/>
<feature type="region of interest" description="Disordered" evidence="1">
    <location>
        <begin position="1"/>
        <end position="25"/>
    </location>
</feature>
<reference evidence="2" key="3">
    <citation type="submission" date="2010-09" db="EMBL/GenBank/DDBJ databases">
        <title>Annotation of Gaeumannomyces graminis var. tritici R3-111a-1.</title>
        <authorList>
            <consortium name="The Broad Institute Genome Sequencing Platform"/>
            <person name="Ma L.-J."/>
            <person name="Dead R."/>
            <person name="Young S.K."/>
            <person name="Zeng Q."/>
            <person name="Gargeya S."/>
            <person name="Fitzgerald M."/>
            <person name="Haas B."/>
            <person name="Abouelleil A."/>
            <person name="Alvarado L."/>
            <person name="Arachchi H.M."/>
            <person name="Berlin A."/>
            <person name="Brown A."/>
            <person name="Chapman S.B."/>
            <person name="Chen Z."/>
            <person name="Dunbar C."/>
            <person name="Freedman E."/>
            <person name="Gearin G."/>
            <person name="Gellesch M."/>
            <person name="Goldberg J."/>
            <person name="Griggs A."/>
            <person name="Gujja S."/>
            <person name="Heiman D."/>
            <person name="Howarth C."/>
            <person name="Larson L."/>
            <person name="Lui A."/>
            <person name="MacDonald P.J.P."/>
            <person name="Mehta T."/>
            <person name="Montmayeur A."/>
            <person name="Murphy C."/>
            <person name="Neiman D."/>
            <person name="Pearson M."/>
            <person name="Priest M."/>
            <person name="Roberts A."/>
            <person name="Saif S."/>
            <person name="Shea T."/>
            <person name="Shenoy N."/>
            <person name="Sisk P."/>
            <person name="Stolte C."/>
            <person name="Sykes S."/>
            <person name="Yandava C."/>
            <person name="Wortman J."/>
            <person name="Nusbaum C."/>
            <person name="Birren B."/>
        </authorList>
    </citation>
    <scope>NUCLEOTIDE SEQUENCE</scope>
    <source>
        <strain evidence="2">R3-111a-1</strain>
    </source>
</reference>
<dbReference type="EnsemblFungi" id="EJT72931">
    <property type="protein sequence ID" value="EJT72931"/>
    <property type="gene ID" value="GGTG_09782"/>
</dbReference>
<organism evidence="2">
    <name type="scientific">Gaeumannomyces tritici (strain R3-111a-1)</name>
    <name type="common">Wheat and barley take-all root rot fungus</name>
    <name type="synonym">Gaeumannomyces graminis var. tritici</name>
    <dbReference type="NCBI Taxonomy" id="644352"/>
    <lineage>
        <taxon>Eukaryota</taxon>
        <taxon>Fungi</taxon>
        <taxon>Dikarya</taxon>
        <taxon>Ascomycota</taxon>
        <taxon>Pezizomycotina</taxon>
        <taxon>Sordariomycetes</taxon>
        <taxon>Sordariomycetidae</taxon>
        <taxon>Magnaporthales</taxon>
        <taxon>Magnaporthaceae</taxon>
        <taxon>Gaeumannomyces</taxon>
    </lineage>
</organism>
<dbReference type="Proteomes" id="UP000006039">
    <property type="component" value="Unassembled WGS sequence"/>
</dbReference>
<evidence type="ECO:0000313" key="4">
    <source>
        <dbReference type="Proteomes" id="UP000006039"/>
    </source>
</evidence>
<sequence length="103" mass="11717">MPFQDASSDDRSATNRASRTGWEGDRLEIRDQDGAGWAHEKIFTGKTWIAGFNTAMDGEGRLDFANATWATAETRRTYDVYYGLGRWCQEGRVCMILLSGREW</sequence>
<dbReference type="VEuPathDB" id="FungiDB:GGTG_09782"/>
<accession>J3P8E8</accession>
<protein>
    <submittedName>
        <fullName evidence="2 3">Uncharacterized protein</fullName>
    </submittedName>
</protein>
<evidence type="ECO:0000313" key="3">
    <source>
        <dbReference type="EnsemblFungi" id="EJT72931"/>
    </source>
</evidence>
<dbReference type="GeneID" id="20350240"/>
<evidence type="ECO:0000313" key="2">
    <source>
        <dbReference type="EMBL" id="EJT72931.1"/>
    </source>
</evidence>
<reference evidence="3" key="4">
    <citation type="journal article" date="2015" name="G3 (Bethesda)">
        <title>Genome sequences of three phytopathogenic species of the Magnaporthaceae family of fungi.</title>
        <authorList>
            <person name="Okagaki L.H."/>
            <person name="Nunes C.C."/>
            <person name="Sailsbery J."/>
            <person name="Clay B."/>
            <person name="Brown D."/>
            <person name="John T."/>
            <person name="Oh Y."/>
            <person name="Young N."/>
            <person name="Fitzgerald M."/>
            <person name="Haas B.J."/>
            <person name="Zeng Q."/>
            <person name="Young S."/>
            <person name="Adiconis X."/>
            <person name="Fan L."/>
            <person name="Levin J.Z."/>
            <person name="Mitchell T.K."/>
            <person name="Okubara P.A."/>
            <person name="Farman M.L."/>
            <person name="Kohn L.M."/>
            <person name="Birren B."/>
            <person name="Ma L.-J."/>
            <person name="Dean R.A."/>
        </authorList>
    </citation>
    <scope>NUCLEOTIDE SEQUENCE</scope>
    <source>
        <strain evidence="3">R3-111a-1</strain>
    </source>
</reference>
<keyword evidence="4" id="KW-1185">Reference proteome</keyword>